<comment type="function">
    <text evidence="11">Mediates influx of magnesium ions. Alternates between open and closed states. Activated by low cytoplasmic Mg(2+) levels. Inactive when cytoplasmic Mg(2+) levels are high.</text>
</comment>
<dbReference type="Proteomes" id="UP000244004">
    <property type="component" value="Unassembled WGS sequence"/>
</dbReference>
<dbReference type="GeneID" id="99705763"/>
<accession>A0A431SCV3</accession>
<evidence type="ECO:0000256" key="5">
    <source>
        <dbReference type="ARBA" id="ARBA00022692"/>
    </source>
</evidence>
<evidence type="ECO:0000256" key="2">
    <source>
        <dbReference type="ARBA" id="ARBA00009765"/>
    </source>
</evidence>
<dbReference type="FunFam" id="1.20.58.340:FF:000004">
    <property type="entry name" value="Magnesium transport protein CorA"/>
    <property type="match status" value="1"/>
</dbReference>
<keyword evidence="6" id="KW-0460">Magnesium</keyword>
<organism evidence="13 15">
    <name type="scientific">Enterobacter hormaechei</name>
    <dbReference type="NCBI Taxonomy" id="158836"/>
    <lineage>
        <taxon>Bacteria</taxon>
        <taxon>Pseudomonadati</taxon>
        <taxon>Pseudomonadota</taxon>
        <taxon>Gammaproteobacteria</taxon>
        <taxon>Enterobacterales</taxon>
        <taxon>Enterobacteriaceae</taxon>
        <taxon>Enterobacter</taxon>
        <taxon>Enterobacter cloacae complex</taxon>
    </lineage>
</organism>
<dbReference type="PANTHER" id="PTHR46494">
    <property type="entry name" value="CORA FAMILY METAL ION TRANSPORTER (EUROFUNG)"/>
    <property type="match status" value="1"/>
</dbReference>
<proteinExistence type="inferred from homology"/>
<dbReference type="EMBL" id="QHMI01000008">
    <property type="protein sequence ID" value="PXB40446.1"/>
    <property type="molecule type" value="Genomic_DNA"/>
</dbReference>
<dbReference type="GO" id="GO:0005886">
    <property type="term" value="C:plasma membrane"/>
    <property type="evidence" value="ECO:0007669"/>
    <property type="project" value="UniProtKB-SubCell"/>
</dbReference>
<evidence type="ECO:0000256" key="11">
    <source>
        <dbReference type="ARBA" id="ARBA00045497"/>
    </source>
</evidence>
<keyword evidence="3" id="KW-0813">Transport</keyword>
<reference evidence="14 16" key="2">
    <citation type="submission" date="2018-05" db="EMBL/GenBank/DDBJ databases">
        <title>Evaluation of testing and processing parameters for the GenePOC Carba assay.</title>
        <authorList>
            <person name="Walsh T.R."/>
        </authorList>
    </citation>
    <scope>NUCLEOTIDE SEQUENCE [LARGE SCALE GENOMIC DNA]</scope>
    <source>
        <strain evidence="14 16">PECIMP</strain>
    </source>
</reference>
<feature type="transmembrane region" description="Helical" evidence="12">
    <location>
        <begin position="264"/>
        <end position="283"/>
    </location>
</feature>
<feature type="transmembrane region" description="Helical" evidence="12">
    <location>
        <begin position="295"/>
        <end position="313"/>
    </location>
</feature>
<evidence type="ECO:0000313" key="14">
    <source>
        <dbReference type="EMBL" id="PXB40446.1"/>
    </source>
</evidence>
<dbReference type="Gene3D" id="3.30.460.20">
    <property type="entry name" value="CorA soluble domain-like"/>
    <property type="match status" value="1"/>
</dbReference>
<comment type="catalytic activity">
    <reaction evidence="10">
        <text>Mg(2+)(in) = Mg(2+)(out)</text>
        <dbReference type="Rhea" id="RHEA:29827"/>
        <dbReference type="ChEBI" id="CHEBI:18420"/>
    </reaction>
</comment>
<dbReference type="GO" id="GO:0000287">
    <property type="term" value="F:magnesium ion binding"/>
    <property type="evidence" value="ECO:0007669"/>
    <property type="project" value="TreeGrafter"/>
</dbReference>
<reference evidence="13 15" key="1">
    <citation type="submission" date="2018-01" db="EMBL/GenBank/DDBJ databases">
        <title>Geographic spread and resistance mechanisms of dominant carbapenem-resistant Enterobacter cloacae complex clones ST171 and ST78.</title>
        <authorList>
            <person name="Gomez-Simmonds A."/>
            <person name="Annavajhala M.K."/>
            <person name="Wang Z."/>
            <person name="Macesic N."/>
            <person name="Hu Y."/>
            <person name="Giddins M.J."/>
            <person name="O'Malley A."/>
            <person name="Toussaint N.C."/>
            <person name="Whittier S."/>
            <person name="Torres V.J."/>
            <person name="Uhlemann A.-C."/>
        </authorList>
    </citation>
    <scope>NUCLEOTIDE SEQUENCE [LARGE SCALE GENOMIC DNA]</scope>
    <source>
        <strain evidence="13 15">78</strain>
    </source>
</reference>
<evidence type="ECO:0000313" key="16">
    <source>
        <dbReference type="Proteomes" id="UP000246375"/>
    </source>
</evidence>
<keyword evidence="8" id="KW-0406">Ion transport</keyword>
<dbReference type="Pfam" id="PF01544">
    <property type="entry name" value="CorA"/>
    <property type="match status" value="1"/>
</dbReference>
<comment type="caution">
    <text evidence="13">The sequence shown here is derived from an EMBL/GenBank/DDBJ whole genome shotgun (WGS) entry which is preliminary data.</text>
</comment>
<dbReference type="GO" id="GO:0050897">
    <property type="term" value="F:cobalt ion binding"/>
    <property type="evidence" value="ECO:0007669"/>
    <property type="project" value="TreeGrafter"/>
</dbReference>
<evidence type="ECO:0000313" key="13">
    <source>
        <dbReference type="EMBL" id="PTX88418.1"/>
    </source>
</evidence>
<accession>A0A144FHP7</accession>
<dbReference type="AlphaFoldDB" id="A0A144FHP7"/>
<evidence type="ECO:0000256" key="3">
    <source>
        <dbReference type="ARBA" id="ARBA00022448"/>
    </source>
</evidence>
<gene>
    <name evidence="13" type="ORF">C1O12_08460</name>
    <name evidence="14" type="ORF">DL189_11855</name>
</gene>
<evidence type="ECO:0000256" key="7">
    <source>
        <dbReference type="ARBA" id="ARBA00022989"/>
    </source>
</evidence>
<dbReference type="Proteomes" id="UP000246375">
    <property type="component" value="Unassembled WGS sequence"/>
</dbReference>
<dbReference type="PANTHER" id="PTHR46494:SF1">
    <property type="entry name" value="CORA FAMILY METAL ION TRANSPORTER (EUROFUNG)"/>
    <property type="match status" value="1"/>
</dbReference>
<dbReference type="SUPFAM" id="SSF143865">
    <property type="entry name" value="CorA soluble domain-like"/>
    <property type="match status" value="1"/>
</dbReference>
<dbReference type="EMBL" id="PNXT01000001">
    <property type="protein sequence ID" value="PTX88418.1"/>
    <property type="molecule type" value="Genomic_DNA"/>
</dbReference>
<keyword evidence="5 12" id="KW-0812">Transmembrane</keyword>
<dbReference type="InterPro" id="IPR002523">
    <property type="entry name" value="MgTranspt_CorA/ZnTranspt_ZntB"/>
</dbReference>
<dbReference type="SUPFAM" id="SSF144083">
    <property type="entry name" value="Magnesium transport protein CorA, transmembrane region"/>
    <property type="match status" value="1"/>
</dbReference>
<evidence type="ECO:0000256" key="12">
    <source>
        <dbReference type="SAM" id="Phobius"/>
    </source>
</evidence>
<keyword evidence="4" id="KW-1003">Cell membrane</keyword>
<sequence>MIVNCMVYRSGHPAETVDIEDISEVIQDTDAFIWLGLWQPEPAFMYKVQEEFGLHDLAVEDALNAHQRPKIERYGSSAFIVVKTVSGQDDNIEFGETHLFVGRNFLITVRHGASVSYAPIRARAAEAPDMLSYGPAYPLYCILDFIVDSYAELTARLNTKIGDIEATLFHSEFDREAIQDVYSLRRNLLGLRNAAQPVEEICTELIRIHEELIPKPLRAYFRDIQDHASHVVTDVNDMRELLSSAMHVNLALVSVQQNEVVKKLAGWGAILVIPTVVFSMYGMNFEHMPELKTLFGYPATVAVTLGACVLLWLRLKRSRWL</sequence>
<protein>
    <submittedName>
        <fullName evidence="13">Magnesium and cobalt transport protein CorA</fullName>
    </submittedName>
</protein>
<keyword evidence="7 12" id="KW-1133">Transmembrane helix</keyword>
<comment type="similarity">
    <text evidence="2">Belongs to the CorA metal ion transporter (MIT) (TC 1.A.35) family.</text>
</comment>
<evidence type="ECO:0000256" key="6">
    <source>
        <dbReference type="ARBA" id="ARBA00022842"/>
    </source>
</evidence>
<evidence type="ECO:0000256" key="9">
    <source>
        <dbReference type="ARBA" id="ARBA00023136"/>
    </source>
</evidence>
<evidence type="ECO:0000256" key="10">
    <source>
        <dbReference type="ARBA" id="ARBA00034269"/>
    </source>
</evidence>
<name>A0A144FHP7_9ENTR</name>
<dbReference type="RefSeq" id="WP_022648001.1">
    <property type="nucleotide sequence ID" value="NZ_AP025764.1"/>
</dbReference>
<dbReference type="InterPro" id="IPR045861">
    <property type="entry name" value="CorA_cytoplasmic_dom"/>
</dbReference>
<comment type="subcellular location">
    <subcellularLocation>
        <location evidence="1">Cell membrane</location>
        <topology evidence="1">Multi-pass membrane protein</topology>
    </subcellularLocation>
</comment>
<dbReference type="GO" id="GO:0015095">
    <property type="term" value="F:magnesium ion transmembrane transporter activity"/>
    <property type="evidence" value="ECO:0007669"/>
    <property type="project" value="TreeGrafter"/>
</dbReference>
<dbReference type="InterPro" id="IPR045863">
    <property type="entry name" value="CorA_TM1_TM2"/>
</dbReference>
<dbReference type="Gene3D" id="1.20.58.340">
    <property type="entry name" value="Magnesium transport protein CorA, transmembrane region"/>
    <property type="match status" value="2"/>
</dbReference>
<keyword evidence="9 12" id="KW-0472">Membrane</keyword>
<evidence type="ECO:0000313" key="15">
    <source>
        <dbReference type="Proteomes" id="UP000244004"/>
    </source>
</evidence>
<evidence type="ECO:0000256" key="8">
    <source>
        <dbReference type="ARBA" id="ARBA00023065"/>
    </source>
</evidence>
<dbReference type="GO" id="GO:0015087">
    <property type="term" value="F:cobalt ion transmembrane transporter activity"/>
    <property type="evidence" value="ECO:0007669"/>
    <property type="project" value="TreeGrafter"/>
</dbReference>
<accession>A0A145YQ31</accession>
<evidence type="ECO:0000256" key="1">
    <source>
        <dbReference type="ARBA" id="ARBA00004651"/>
    </source>
</evidence>
<evidence type="ECO:0000256" key="4">
    <source>
        <dbReference type="ARBA" id="ARBA00022475"/>
    </source>
</evidence>
<dbReference type="CDD" id="cd12830">
    <property type="entry name" value="MtCorA-like"/>
    <property type="match status" value="1"/>
</dbReference>